<feature type="binding site" evidence="7">
    <location>
        <position position="105"/>
    </location>
    <ligand>
        <name>Zn(2+)</name>
        <dbReference type="ChEBI" id="CHEBI:29105"/>
        <label>1</label>
    </ligand>
</feature>
<dbReference type="NCBIfam" id="NF006771">
    <property type="entry name" value="PRK09290.1-5"/>
    <property type="match status" value="1"/>
</dbReference>
<accession>A0A4Q9DQN0</accession>
<dbReference type="Pfam" id="PF01546">
    <property type="entry name" value="Peptidase_M20"/>
    <property type="match status" value="1"/>
</dbReference>
<dbReference type="GO" id="GO:0046872">
    <property type="term" value="F:metal ion binding"/>
    <property type="evidence" value="ECO:0007669"/>
    <property type="project" value="UniProtKB-KW"/>
</dbReference>
<dbReference type="PIRSF" id="PIRSF001235">
    <property type="entry name" value="Amidase_carbamoylase"/>
    <property type="match status" value="1"/>
</dbReference>
<proteinExistence type="inferred from homology"/>
<comment type="cofactor">
    <cofactor evidence="1">
        <name>Mn(2+)</name>
        <dbReference type="ChEBI" id="CHEBI:29035"/>
    </cofactor>
</comment>
<comment type="similarity">
    <text evidence="2">Belongs to the peptidase M20 family.</text>
</comment>
<evidence type="ECO:0000256" key="7">
    <source>
        <dbReference type="PIRSR" id="PIRSR001235-1"/>
    </source>
</evidence>
<comment type="subunit">
    <text evidence="3">Homodimer.</text>
</comment>
<evidence type="ECO:0000256" key="2">
    <source>
        <dbReference type="ARBA" id="ARBA00006153"/>
    </source>
</evidence>
<feature type="binding site" evidence="7">
    <location>
        <position position="205"/>
    </location>
    <ligand>
        <name>Zn(2+)</name>
        <dbReference type="ChEBI" id="CHEBI:29105"/>
        <label>1</label>
    </ligand>
</feature>
<dbReference type="EMBL" id="SIRE01000012">
    <property type="protein sequence ID" value="TBL77301.1"/>
    <property type="molecule type" value="Genomic_DNA"/>
</dbReference>
<dbReference type="InterPro" id="IPR002933">
    <property type="entry name" value="Peptidase_M20"/>
</dbReference>
<keyword evidence="10" id="KW-1185">Reference proteome</keyword>
<comment type="cofactor">
    <cofactor evidence="7">
        <name>Zn(2+)</name>
        <dbReference type="ChEBI" id="CHEBI:29105"/>
    </cofactor>
    <text evidence="7">Binds 2 Zn(2+) ions per subunit.</text>
</comment>
<evidence type="ECO:0000256" key="6">
    <source>
        <dbReference type="ARBA" id="ARBA00023211"/>
    </source>
</evidence>
<dbReference type="SUPFAM" id="SSF55031">
    <property type="entry name" value="Bacterial exopeptidase dimerisation domain"/>
    <property type="match status" value="1"/>
</dbReference>
<gene>
    <name evidence="9" type="ORF">EYB31_17625</name>
</gene>
<reference evidence="9 10" key="1">
    <citation type="submission" date="2019-02" db="EMBL/GenBank/DDBJ databases">
        <title>Paenibacillus sp. nov., isolated from surface-sterilized tissue of Thalictrum simplex L.</title>
        <authorList>
            <person name="Tuo L."/>
        </authorList>
    </citation>
    <scope>NUCLEOTIDE SEQUENCE [LARGE SCALE GENOMIC DNA]</scope>
    <source>
        <strain evidence="9 10">N2SHLJ1</strain>
    </source>
</reference>
<name>A0A4Q9DQN0_9BACL</name>
<dbReference type="Gene3D" id="3.30.70.360">
    <property type="match status" value="1"/>
</dbReference>
<dbReference type="SUPFAM" id="SSF53187">
    <property type="entry name" value="Zn-dependent exopeptidases"/>
    <property type="match status" value="1"/>
</dbReference>
<dbReference type="AlphaFoldDB" id="A0A4Q9DQN0"/>
<feature type="binding site" evidence="7">
    <location>
        <position position="397"/>
    </location>
    <ligand>
        <name>Zn(2+)</name>
        <dbReference type="ChEBI" id="CHEBI:29105"/>
        <label>2</label>
    </ligand>
</feature>
<keyword evidence="6" id="KW-0464">Manganese</keyword>
<keyword evidence="7" id="KW-0862">Zinc</keyword>
<evidence type="ECO:0000313" key="10">
    <source>
        <dbReference type="Proteomes" id="UP000293142"/>
    </source>
</evidence>
<evidence type="ECO:0000256" key="4">
    <source>
        <dbReference type="ARBA" id="ARBA00022723"/>
    </source>
</evidence>
<dbReference type="InterPro" id="IPR010158">
    <property type="entry name" value="Amidase_Cbmase"/>
</dbReference>
<comment type="caution">
    <text evidence="9">The sequence shown here is derived from an EMBL/GenBank/DDBJ whole genome shotgun (WGS) entry which is preliminary data.</text>
</comment>
<dbReference type="PANTHER" id="PTHR32494">
    <property type="entry name" value="ALLANTOATE DEIMINASE-RELATED"/>
    <property type="match status" value="1"/>
</dbReference>
<sequence length="425" mass="45915">MQVYEKLMQGSRLDTDLRMERVAQRIQALSEIGTTPGQGATRIGYSPEDRTAKELLKSWMREAGLNVREDAVGNLFGTYAGTEPQLPSVLSGSHIDTVPNGGHFDGVVGVISALEVAASWFEQGFVPRRSLEVAAFADEEGSRFHASLTGSHFLMGELDLQSVAHYRDDEGRSFDQVLREHGLDPAESEEAARDPQTIHAFVEVHIEQGEVLEKRQLPVGVVSGIAGPAWLEIKWRGKAAHAGTTPMGMRLDALIGASECIVAIEKLPALYSPTAVATVGKMDISPNGSNVVPGEVSFIVDVRDIDLDSRDKLIEAILHEAGAIAARRGLDVTSELKIRIAPTSMSPRLIGIVEEAIEQTGCPPFKLTSGAGHDAMVIGRHVPTVMIFVRCLEGISHNPKEWAALDDIAVGVQVLDATLRRLANE</sequence>
<protein>
    <submittedName>
        <fullName evidence="9">Zn-dependent hydrolase</fullName>
    </submittedName>
</protein>
<feature type="binding site" evidence="7">
    <location>
        <position position="140"/>
    </location>
    <ligand>
        <name>Zn(2+)</name>
        <dbReference type="ChEBI" id="CHEBI:29105"/>
        <label>2</label>
    </ligand>
</feature>
<feature type="binding site" evidence="7">
    <location>
        <position position="105"/>
    </location>
    <ligand>
        <name>Zn(2+)</name>
        <dbReference type="ChEBI" id="CHEBI:29105"/>
        <label>2</label>
    </ligand>
</feature>
<keyword evidence="5 9" id="KW-0378">Hydrolase</keyword>
<dbReference type="RefSeq" id="WP_131014692.1">
    <property type="nucleotide sequence ID" value="NZ_SIRE01000012.1"/>
</dbReference>
<keyword evidence="4 7" id="KW-0479">Metal-binding</keyword>
<dbReference type="Gene3D" id="3.40.630.10">
    <property type="entry name" value="Zn peptidases"/>
    <property type="match status" value="1"/>
</dbReference>
<organism evidence="9 10">
    <name type="scientific">Paenibacillus thalictri</name>
    <dbReference type="NCBI Taxonomy" id="2527873"/>
    <lineage>
        <taxon>Bacteria</taxon>
        <taxon>Bacillati</taxon>
        <taxon>Bacillota</taxon>
        <taxon>Bacilli</taxon>
        <taxon>Bacillales</taxon>
        <taxon>Paenibacillaceae</taxon>
        <taxon>Paenibacillus</taxon>
    </lineage>
</organism>
<dbReference type="OrthoDB" id="9808195at2"/>
<dbReference type="InterPro" id="IPR011650">
    <property type="entry name" value="Peptidase_M20_dimer"/>
</dbReference>
<dbReference type="CDD" id="cd03884">
    <property type="entry name" value="M20_bAS"/>
    <property type="match status" value="1"/>
</dbReference>
<dbReference type="InterPro" id="IPR036264">
    <property type="entry name" value="Bact_exopeptidase_dim_dom"/>
</dbReference>
<evidence type="ECO:0000256" key="5">
    <source>
        <dbReference type="ARBA" id="ARBA00022801"/>
    </source>
</evidence>
<evidence type="ECO:0000256" key="1">
    <source>
        <dbReference type="ARBA" id="ARBA00001936"/>
    </source>
</evidence>
<evidence type="ECO:0000313" key="9">
    <source>
        <dbReference type="EMBL" id="TBL77301.1"/>
    </source>
</evidence>
<feature type="domain" description="Peptidase M20 dimerisation" evidence="8">
    <location>
        <begin position="226"/>
        <end position="323"/>
    </location>
</feature>
<dbReference type="NCBIfam" id="TIGR01879">
    <property type="entry name" value="hydantase"/>
    <property type="match status" value="1"/>
</dbReference>
<evidence type="ECO:0000256" key="3">
    <source>
        <dbReference type="ARBA" id="ARBA00011738"/>
    </source>
</evidence>
<dbReference type="Pfam" id="PF07687">
    <property type="entry name" value="M20_dimer"/>
    <property type="match status" value="1"/>
</dbReference>
<feature type="binding site" evidence="7">
    <location>
        <position position="94"/>
    </location>
    <ligand>
        <name>Zn(2+)</name>
        <dbReference type="ChEBI" id="CHEBI:29105"/>
        <label>1</label>
    </ligand>
</feature>
<evidence type="ECO:0000259" key="8">
    <source>
        <dbReference type="Pfam" id="PF07687"/>
    </source>
</evidence>
<dbReference type="Proteomes" id="UP000293142">
    <property type="component" value="Unassembled WGS sequence"/>
</dbReference>
<dbReference type="GO" id="GO:0016813">
    <property type="term" value="F:hydrolase activity, acting on carbon-nitrogen (but not peptide) bonds, in linear amidines"/>
    <property type="evidence" value="ECO:0007669"/>
    <property type="project" value="InterPro"/>
</dbReference>
<dbReference type="PANTHER" id="PTHR32494:SF19">
    <property type="entry name" value="ALLANTOATE DEIMINASE-RELATED"/>
    <property type="match status" value="1"/>
</dbReference>